<comment type="caution">
    <text evidence="6">The sequence shown here is derived from an EMBL/GenBank/DDBJ whole genome shotgun (WGS) entry which is preliminary data.</text>
</comment>
<dbReference type="InterPro" id="IPR029016">
    <property type="entry name" value="GAF-like_dom_sf"/>
</dbReference>
<dbReference type="InterPro" id="IPR036388">
    <property type="entry name" value="WH-like_DNA-bd_sf"/>
</dbReference>
<evidence type="ECO:0000313" key="7">
    <source>
        <dbReference type="Proteomes" id="UP000682111"/>
    </source>
</evidence>
<dbReference type="InterPro" id="IPR005471">
    <property type="entry name" value="Tscrpt_reg_IclR_N"/>
</dbReference>
<keyword evidence="3" id="KW-0804">Transcription</keyword>
<dbReference type="PANTHER" id="PTHR30136:SF24">
    <property type="entry name" value="HTH-TYPE TRANSCRIPTIONAL REPRESSOR ALLR"/>
    <property type="match status" value="1"/>
</dbReference>
<dbReference type="RefSeq" id="WP_095312505.1">
    <property type="nucleotide sequence ID" value="NZ_BORC01000005.1"/>
</dbReference>
<feature type="domain" description="HTH iclR-type" evidence="4">
    <location>
        <begin position="2"/>
        <end position="66"/>
    </location>
</feature>
<keyword evidence="7" id="KW-1185">Reference proteome</keyword>
<keyword evidence="1" id="KW-0805">Transcription regulation</keyword>
<dbReference type="InterPro" id="IPR014757">
    <property type="entry name" value="Tscrpt_reg_IclR_C"/>
</dbReference>
<reference evidence="6" key="1">
    <citation type="submission" date="2021-03" db="EMBL/GenBank/DDBJ databases">
        <title>Antimicrobial resistance genes in bacteria isolated from Japanese honey, and their potential for conferring macrolide and lincosamide resistance in the American foulbrood pathogen Paenibacillus larvae.</title>
        <authorList>
            <person name="Okamoto M."/>
            <person name="Kumagai M."/>
            <person name="Kanamori H."/>
            <person name="Takamatsu D."/>
        </authorList>
    </citation>
    <scope>NUCLEOTIDE SEQUENCE</scope>
    <source>
        <strain evidence="6">J27TS8</strain>
    </source>
</reference>
<dbReference type="SUPFAM" id="SSF55781">
    <property type="entry name" value="GAF domain-like"/>
    <property type="match status" value="1"/>
</dbReference>
<dbReference type="Gene3D" id="1.10.10.10">
    <property type="entry name" value="Winged helix-like DNA-binding domain superfamily/Winged helix DNA-binding domain"/>
    <property type="match status" value="1"/>
</dbReference>
<dbReference type="GO" id="GO:0003677">
    <property type="term" value="F:DNA binding"/>
    <property type="evidence" value="ECO:0007669"/>
    <property type="project" value="UniProtKB-KW"/>
</dbReference>
<dbReference type="AlphaFoldDB" id="A0A919WK13"/>
<keyword evidence="2" id="KW-0238">DNA-binding</keyword>
<sequence>MTRSVNRALEIVYLLLSDNSKKGWQISEIAENLKLPLSTTHRLIGTLIEHKLITQSIDTKRYLIGPRWLEIGLLQLEKMDLRTIARPIMERLSYEVKESVYLSIPDDYFSFPIERIDSPMKVRIVENLGERIPMNIGAPNKVMLAHMASSKVEEILTKLLQTKEERREFLEALKQIRSAGYSISVAEKTEGTVSIAAVIKEFDNQVAGAISIGLLSHDLSEKRVAELSNAVIRCADEISARLGG</sequence>
<dbReference type="PROSITE" id="PS51078">
    <property type="entry name" value="ICLR_ED"/>
    <property type="match status" value="1"/>
</dbReference>
<dbReference type="PANTHER" id="PTHR30136">
    <property type="entry name" value="HELIX-TURN-HELIX TRANSCRIPTIONAL REGULATOR, ICLR FAMILY"/>
    <property type="match status" value="1"/>
</dbReference>
<evidence type="ECO:0000256" key="1">
    <source>
        <dbReference type="ARBA" id="ARBA00023015"/>
    </source>
</evidence>
<organism evidence="6 7">
    <name type="scientific">Robertmurraya siralis</name>
    <dbReference type="NCBI Taxonomy" id="77777"/>
    <lineage>
        <taxon>Bacteria</taxon>
        <taxon>Bacillati</taxon>
        <taxon>Bacillota</taxon>
        <taxon>Bacilli</taxon>
        <taxon>Bacillales</taxon>
        <taxon>Bacillaceae</taxon>
        <taxon>Robertmurraya</taxon>
    </lineage>
</organism>
<dbReference type="InterPro" id="IPR036390">
    <property type="entry name" value="WH_DNA-bd_sf"/>
</dbReference>
<dbReference type="InterPro" id="IPR050707">
    <property type="entry name" value="HTH_MetabolicPath_Reg"/>
</dbReference>
<dbReference type="PROSITE" id="PS51077">
    <property type="entry name" value="HTH_ICLR"/>
    <property type="match status" value="1"/>
</dbReference>
<dbReference type="Pfam" id="PF09339">
    <property type="entry name" value="HTH_IclR"/>
    <property type="match status" value="1"/>
</dbReference>
<dbReference type="EMBL" id="BORC01000005">
    <property type="protein sequence ID" value="GIN63151.1"/>
    <property type="molecule type" value="Genomic_DNA"/>
</dbReference>
<evidence type="ECO:0000259" key="5">
    <source>
        <dbReference type="PROSITE" id="PS51078"/>
    </source>
</evidence>
<evidence type="ECO:0000256" key="3">
    <source>
        <dbReference type="ARBA" id="ARBA00023163"/>
    </source>
</evidence>
<dbReference type="SMART" id="SM00346">
    <property type="entry name" value="HTH_ICLR"/>
    <property type="match status" value="1"/>
</dbReference>
<dbReference type="Proteomes" id="UP000682111">
    <property type="component" value="Unassembled WGS sequence"/>
</dbReference>
<evidence type="ECO:0000259" key="4">
    <source>
        <dbReference type="PROSITE" id="PS51077"/>
    </source>
</evidence>
<proteinExistence type="predicted"/>
<dbReference type="OrthoDB" id="9791752at2"/>
<dbReference type="GO" id="GO:0003700">
    <property type="term" value="F:DNA-binding transcription factor activity"/>
    <property type="evidence" value="ECO:0007669"/>
    <property type="project" value="TreeGrafter"/>
</dbReference>
<evidence type="ECO:0000313" key="6">
    <source>
        <dbReference type="EMBL" id="GIN63151.1"/>
    </source>
</evidence>
<evidence type="ECO:0000256" key="2">
    <source>
        <dbReference type="ARBA" id="ARBA00023125"/>
    </source>
</evidence>
<dbReference type="SUPFAM" id="SSF46785">
    <property type="entry name" value="Winged helix' DNA-binding domain"/>
    <property type="match status" value="1"/>
</dbReference>
<dbReference type="Pfam" id="PF01614">
    <property type="entry name" value="IclR_C"/>
    <property type="match status" value="1"/>
</dbReference>
<dbReference type="Gene3D" id="3.30.450.40">
    <property type="match status" value="1"/>
</dbReference>
<name>A0A919WK13_9BACI</name>
<protein>
    <submittedName>
        <fullName evidence="6">IclR family transcriptional regulator</fullName>
    </submittedName>
</protein>
<dbReference type="GO" id="GO:0045892">
    <property type="term" value="P:negative regulation of DNA-templated transcription"/>
    <property type="evidence" value="ECO:0007669"/>
    <property type="project" value="TreeGrafter"/>
</dbReference>
<accession>A0A919WK13</accession>
<feature type="domain" description="IclR-ED" evidence="5">
    <location>
        <begin position="67"/>
        <end position="244"/>
    </location>
</feature>
<gene>
    <name evidence="6" type="ORF">J27TS8_31440</name>
</gene>